<comment type="caution">
    <text evidence="2">The sequence shown here is derived from an EMBL/GenBank/DDBJ whole genome shotgun (WGS) entry which is preliminary data.</text>
</comment>
<dbReference type="Proteomes" id="UP000824890">
    <property type="component" value="Unassembled WGS sequence"/>
</dbReference>
<accession>A0ABQ7ZSY4</accession>
<reference evidence="2 3" key="1">
    <citation type="submission" date="2021-05" db="EMBL/GenBank/DDBJ databases">
        <title>Genome Assembly of Synthetic Allotetraploid Brassica napus Reveals Homoeologous Exchanges between Subgenomes.</title>
        <authorList>
            <person name="Davis J.T."/>
        </authorList>
    </citation>
    <scope>NUCLEOTIDE SEQUENCE [LARGE SCALE GENOMIC DNA]</scope>
    <source>
        <strain evidence="3">cv. Da-Ae</strain>
        <tissue evidence="2">Seedling</tissue>
    </source>
</reference>
<evidence type="ECO:0000256" key="1">
    <source>
        <dbReference type="SAM" id="MobiDB-lite"/>
    </source>
</evidence>
<name>A0ABQ7ZSY4_BRANA</name>
<dbReference type="Gene3D" id="3.30.730.10">
    <property type="entry name" value="AP2/ERF domain"/>
    <property type="match status" value="1"/>
</dbReference>
<organism evidence="2 3">
    <name type="scientific">Brassica napus</name>
    <name type="common">Rape</name>
    <dbReference type="NCBI Taxonomy" id="3708"/>
    <lineage>
        <taxon>Eukaryota</taxon>
        <taxon>Viridiplantae</taxon>
        <taxon>Streptophyta</taxon>
        <taxon>Embryophyta</taxon>
        <taxon>Tracheophyta</taxon>
        <taxon>Spermatophyta</taxon>
        <taxon>Magnoliopsida</taxon>
        <taxon>eudicotyledons</taxon>
        <taxon>Gunneridae</taxon>
        <taxon>Pentapetalae</taxon>
        <taxon>rosids</taxon>
        <taxon>malvids</taxon>
        <taxon>Brassicales</taxon>
        <taxon>Brassicaceae</taxon>
        <taxon>Brassiceae</taxon>
        <taxon>Brassica</taxon>
    </lineage>
</organism>
<evidence type="ECO:0000313" key="3">
    <source>
        <dbReference type="Proteomes" id="UP000824890"/>
    </source>
</evidence>
<protein>
    <submittedName>
        <fullName evidence="2">Uncharacterized protein</fullName>
    </submittedName>
</protein>
<proteinExistence type="predicted"/>
<keyword evidence="3" id="KW-1185">Reference proteome</keyword>
<dbReference type="EMBL" id="JAGKQM010000014">
    <property type="protein sequence ID" value="KAH0883148.1"/>
    <property type="molecule type" value="Genomic_DNA"/>
</dbReference>
<evidence type="ECO:0000313" key="2">
    <source>
        <dbReference type="EMBL" id="KAH0883148.1"/>
    </source>
</evidence>
<feature type="region of interest" description="Disordered" evidence="1">
    <location>
        <begin position="143"/>
        <end position="171"/>
    </location>
</feature>
<feature type="compositionally biased region" description="Basic and acidic residues" evidence="1">
    <location>
        <begin position="151"/>
        <end position="160"/>
    </location>
</feature>
<gene>
    <name evidence="2" type="ORF">HID58_059244</name>
</gene>
<feature type="compositionally biased region" description="Basic and acidic residues" evidence="1">
    <location>
        <begin position="14"/>
        <end position="23"/>
    </location>
</feature>
<feature type="region of interest" description="Disordered" evidence="1">
    <location>
        <begin position="1"/>
        <end position="30"/>
    </location>
</feature>
<sequence>MHSGKRPLSPESMAGKREEKEELGSCSTLSESDVSAFVSELTDQPTPPSVNQPSSLTLQALAYDKAAFEFRGQKAKLNFPEHILTNSSGPYGPYPSTATSHDRITVMPSPAIAPDILLDQYGQFHSANIDSVANFSLTMSSSSSSLNQQEHIPKVEDGKSVKNVSIHKRRK</sequence>
<dbReference type="InterPro" id="IPR036955">
    <property type="entry name" value="AP2/ERF_dom_sf"/>
</dbReference>